<dbReference type="STRING" id="314230.DSM3645_15270"/>
<reference evidence="2 3" key="1">
    <citation type="submission" date="2006-02" db="EMBL/GenBank/DDBJ databases">
        <authorList>
            <person name="Amann R."/>
            <person name="Ferriera S."/>
            <person name="Johnson J."/>
            <person name="Kravitz S."/>
            <person name="Halpern A."/>
            <person name="Remington K."/>
            <person name="Beeson K."/>
            <person name="Tran B."/>
            <person name="Rogers Y.-H."/>
            <person name="Friedman R."/>
            <person name="Venter J.C."/>
        </authorList>
    </citation>
    <scope>NUCLEOTIDE SEQUENCE [LARGE SCALE GENOMIC DNA]</scope>
    <source>
        <strain evidence="2 3">DSM 3645</strain>
    </source>
</reference>
<dbReference type="RefSeq" id="WP_002650952.1">
    <property type="nucleotide sequence ID" value="NZ_CH672376.1"/>
</dbReference>
<organism evidence="2 3">
    <name type="scientific">Blastopirellula marina DSM 3645</name>
    <dbReference type="NCBI Taxonomy" id="314230"/>
    <lineage>
        <taxon>Bacteria</taxon>
        <taxon>Pseudomonadati</taxon>
        <taxon>Planctomycetota</taxon>
        <taxon>Planctomycetia</taxon>
        <taxon>Pirellulales</taxon>
        <taxon>Pirellulaceae</taxon>
        <taxon>Blastopirellula</taxon>
    </lineage>
</organism>
<name>A3ZZ11_9BACT</name>
<evidence type="ECO:0000313" key="2">
    <source>
        <dbReference type="EMBL" id="EAQ78149.1"/>
    </source>
</evidence>
<feature type="domain" description="Insertion element IS402-like" evidence="1">
    <location>
        <begin position="6"/>
        <end position="47"/>
    </location>
</feature>
<evidence type="ECO:0000259" key="1">
    <source>
        <dbReference type="Pfam" id="PF13340"/>
    </source>
</evidence>
<protein>
    <recommendedName>
        <fullName evidence="1">Insertion element IS402-like domain-containing protein</fullName>
    </recommendedName>
</protein>
<dbReference type="EMBL" id="AANZ01000023">
    <property type="protein sequence ID" value="EAQ78149.1"/>
    <property type="molecule type" value="Genomic_DNA"/>
</dbReference>
<dbReference type="Pfam" id="PF13340">
    <property type="entry name" value="DUF4096"/>
    <property type="match status" value="1"/>
</dbReference>
<accession>A3ZZ11</accession>
<dbReference type="InterPro" id="IPR025161">
    <property type="entry name" value="IS402-like_dom"/>
</dbReference>
<gene>
    <name evidence="2" type="ORF">DSM3645_15270</name>
</gene>
<dbReference type="HOGENOM" id="CLU_055261_15_7_0"/>
<dbReference type="Proteomes" id="UP000004358">
    <property type="component" value="Unassembled WGS sequence"/>
</dbReference>
<comment type="caution">
    <text evidence="2">The sequence shown here is derived from an EMBL/GenBank/DDBJ whole genome shotgun (WGS) entry which is preliminary data.</text>
</comment>
<dbReference type="AlphaFoldDB" id="A3ZZ11"/>
<sequence length="47" mass="5492">MERHRLTNDQWELIRDIFPPPAATGRPRVSRRKVVDGILWILRTGAP</sequence>
<proteinExistence type="predicted"/>
<evidence type="ECO:0000313" key="3">
    <source>
        <dbReference type="Proteomes" id="UP000004358"/>
    </source>
</evidence>